<feature type="transmembrane region" description="Helical" evidence="8">
    <location>
        <begin position="184"/>
        <end position="210"/>
    </location>
</feature>
<evidence type="ECO:0000256" key="4">
    <source>
        <dbReference type="ARBA" id="ARBA00022692"/>
    </source>
</evidence>
<dbReference type="Proteomes" id="UP000231586">
    <property type="component" value="Unassembled WGS sequence"/>
</dbReference>
<keyword evidence="11" id="KW-1185">Reference proteome</keyword>
<dbReference type="EMBL" id="PGTZ01000013">
    <property type="protein sequence ID" value="PJI84839.1"/>
    <property type="molecule type" value="Genomic_DNA"/>
</dbReference>
<dbReference type="InterPro" id="IPR050171">
    <property type="entry name" value="MFS_Transporters"/>
</dbReference>
<feature type="transmembrane region" description="Helical" evidence="8">
    <location>
        <begin position="123"/>
        <end position="145"/>
    </location>
</feature>
<evidence type="ECO:0000256" key="3">
    <source>
        <dbReference type="ARBA" id="ARBA00022475"/>
    </source>
</evidence>
<evidence type="ECO:0000259" key="9">
    <source>
        <dbReference type="PROSITE" id="PS50850"/>
    </source>
</evidence>
<accession>A0A2M8W1Q1</accession>
<feature type="transmembrane region" description="Helical" evidence="8">
    <location>
        <begin position="157"/>
        <end position="178"/>
    </location>
</feature>
<feature type="region of interest" description="Disordered" evidence="7">
    <location>
        <begin position="1"/>
        <end position="23"/>
    </location>
</feature>
<feature type="domain" description="Major facilitator superfamily (MFS) profile" evidence="9">
    <location>
        <begin position="26"/>
        <end position="418"/>
    </location>
</feature>
<dbReference type="RefSeq" id="WP_245859289.1">
    <property type="nucleotide sequence ID" value="NZ_PGTZ01000013.1"/>
</dbReference>
<feature type="transmembrane region" description="Helical" evidence="8">
    <location>
        <begin position="357"/>
        <end position="383"/>
    </location>
</feature>
<evidence type="ECO:0000256" key="1">
    <source>
        <dbReference type="ARBA" id="ARBA00004651"/>
    </source>
</evidence>
<dbReference type="GO" id="GO:0005886">
    <property type="term" value="C:plasma membrane"/>
    <property type="evidence" value="ECO:0007669"/>
    <property type="project" value="UniProtKB-SubCell"/>
</dbReference>
<dbReference type="GO" id="GO:0022857">
    <property type="term" value="F:transmembrane transporter activity"/>
    <property type="evidence" value="ECO:0007669"/>
    <property type="project" value="InterPro"/>
</dbReference>
<protein>
    <submittedName>
        <fullName evidence="10">Putative MFS family arabinose efflux permease</fullName>
    </submittedName>
</protein>
<dbReference type="PANTHER" id="PTHR23517">
    <property type="entry name" value="RESISTANCE PROTEIN MDTM, PUTATIVE-RELATED-RELATED"/>
    <property type="match status" value="1"/>
</dbReference>
<evidence type="ECO:0000313" key="11">
    <source>
        <dbReference type="Proteomes" id="UP000231586"/>
    </source>
</evidence>
<evidence type="ECO:0000256" key="2">
    <source>
        <dbReference type="ARBA" id="ARBA00022448"/>
    </source>
</evidence>
<dbReference type="InterPro" id="IPR020846">
    <property type="entry name" value="MFS_dom"/>
</dbReference>
<feature type="transmembrane region" description="Helical" evidence="8">
    <location>
        <begin position="321"/>
        <end position="345"/>
    </location>
</feature>
<dbReference type="SUPFAM" id="SSF103473">
    <property type="entry name" value="MFS general substrate transporter"/>
    <property type="match status" value="1"/>
</dbReference>
<feature type="transmembrane region" description="Helical" evidence="8">
    <location>
        <begin position="61"/>
        <end position="86"/>
    </location>
</feature>
<dbReference type="InterPro" id="IPR036259">
    <property type="entry name" value="MFS_trans_sf"/>
</dbReference>
<evidence type="ECO:0000256" key="5">
    <source>
        <dbReference type="ARBA" id="ARBA00022989"/>
    </source>
</evidence>
<keyword evidence="4 8" id="KW-0812">Transmembrane</keyword>
<sequence length="444" mass="43938">MTTTLRAPADPVAAANPAHGRPTRRTLPPALAFGLVVSLGVVFLASASAPTPLYATYQAEWGFTPLTTTVVFGVYALAVLAALLVAGRLSDHVGRRPVLVAAALAQLAAMVVFTTAQGVDALLVARVVQGLATGAAAAAVGAALLDLSSTRGAFANAVATPVGTATGAIGSGLLVQFLPQPTHLVYDVLGVLLALQTVGLLLMAETLASTRPGAVASLRPRLGAPRAARRVLVGIVPALLAAWSLAGLYGALGPALVHELSGSTSTAAGGASLFALAGSAAVAVWLLRDLAPRTVLLVAMPALVVGVGLSLVAVATSSLPLFFAGTVVAGIGFGSSFQGSIRLVVPLAQAHERAGLLAVLYVVAYVGMGVPAIVAGVLVVHGGGLVDTAYQYGAAAIVLAVVAAGALALDGRAARRTARAEATAAQDGDPAGALRCPVPCGAEA</sequence>
<comment type="caution">
    <text evidence="10">The sequence shown here is derived from an EMBL/GenBank/DDBJ whole genome shotgun (WGS) entry which is preliminary data.</text>
</comment>
<dbReference type="PROSITE" id="PS00216">
    <property type="entry name" value="SUGAR_TRANSPORT_1"/>
    <property type="match status" value="1"/>
</dbReference>
<reference evidence="10 11" key="1">
    <citation type="submission" date="2017-11" db="EMBL/GenBank/DDBJ databases">
        <title>Genomic Encyclopedia of Archaeal and Bacterial Type Strains, Phase II (KMG-II): From Individual Species to Whole Genera.</title>
        <authorList>
            <person name="Goeker M."/>
        </authorList>
    </citation>
    <scope>NUCLEOTIDE SEQUENCE [LARGE SCALE GENOMIC DNA]</scope>
    <source>
        <strain evidence="10 11">DSM 22413</strain>
    </source>
</reference>
<dbReference type="PANTHER" id="PTHR23517:SF13">
    <property type="entry name" value="MAJOR FACILITATOR SUPERFAMILY MFS_1"/>
    <property type="match status" value="1"/>
</dbReference>
<feature type="transmembrane region" description="Helical" evidence="8">
    <location>
        <begin position="231"/>
        <end position="252"/>
    </location>
</feature>
<organism evidence="10 11">
    <name type="scientific">Luteimicrobium subarcticum</name>
    <dbReference type="NCBI Taxonomy" id="620910"/>
    <lineage>
        <taxon>Bacteria</taxon>
        <taxon>Bacillati</taxon>
        <taxon>Actinomycetota</taxon>
        <taxon>Actinomycetes</taxon>
        <taxon>Micrococcales</taxon>
        <taxon>Luteimicrobium</taxon>
    </lineage>
</organism>
<evidence type="ECO:0000256" key="6">
    <source>
        <dbReference type="ARBA" id="ARBA00023136"/>
    </source>
</evidence>
<dbReference type="InterPro" id="IPR011701">
    <property type="entry name" value="MFS"/>
</dbReference>
<keyword evidence="6 8" id="KW-0472">Membrane</keyword>
<feature type="transmembrane region" description="Helical" evidence="8">
    <location>
        <begin position="30"/>
        <end position="49"/>
    </location>
</feature>
<dbReference type="PROSITE" id="PS50850">
    <property type="entry name" value="MFS"/>
    <property type="match status" value="1"/>
</dbReference>
<name>A0A2M8W1Q1_9MICO</name>
<keyword evidence="2" id="KW-0813">Transport</keyword>
<feature type="transmembrane region" description="Helical" evidence="8">
    <location>
        <begin position="98"/>
        <end position="117"/>
    </location>
</feature>
<keyword evidence="5 8" id="KW-1133">Transmembrane helix</keyword>
<evidence type="ECO:0000256" key="8">
    <source>
        <dbReference type="SAM" id="Phobius"/>
    </source>
</evidence>
<feature type="compositionally biased region" description="Low complexity" evidence="7">
    <location>
        <begin position="7"/>
        <end position="18"/>
    </location>
</feature>
<proteinExistence type="predicted"/>
<dbReference type="Pfam" id="PF07690">
    <property type="entry name" value="MFS_1"/>
    <property type="match status" value="1"/>
</dbReference>
<dbReference type="AlphaFoldDB" id="A0A2M8W1Q1"/>
<dbReference type="Gene3D" id="1.20.1250.20">
    <property type="entry name" value="MFS general substrate transporter like domains"/>
    <property type="match status" value="2"/>
</dbReference>
<feature type="transmembrane region" description="Helical" evidence="8">
    <location>
        <begin position="264"/>
        <end position="287"/>
    </location>
</feature>
<evidence type="ECO:0000313" key="10">
    <source>
        <dbReference type="EMBL" id="PJI84839.1"/>
    </source>
</evidence>
<gene>
    <name evidence="10" type="ORF">CLV34_3084</name>
</gene>
<feature type="transmembrane region" description="Helical" evidence="8">
    <location>
        <begin position="389"/>
        <end position="409"/>
    </location>
</feature>
<comment type="subcellular location">
    <subcellularLocation>
        <location evidence="1">Cell membrane</location>
        <topology evidence="1">Multi-pass membrane protein</topology>
    </subcellularLocation>
</comment>
<keyword evidence="3" id="KW-1003">Cell membrane</keyword>
<evidence type="ECO:0000256" key="7">
    <source>
        <dbReference type="SAM" id="MobiDB-lite"/>
    </source>
</evidence>
<dbReference type="InterPro" id="IPR005829">
    <property type="entry name" value="Sugar_transporter_CS"/>
</dbReference>
<feature type="transmembrane region" description="Helical" evidence="8">
    <location>
        <begin position="294"/>
        <end position="315"/>
    </location>
</feature>